<accession>A0A382VCW3</accession>
<dbReference type="EMBL" id="UINC01150589">
    <property type="protein sequence ID" value="SVD43721.1"/>
    <property type="molecule type" value="Genomic_DNA"/>
</dbReference>
<reference evidence="2" key="1">
    <citation type="submission" date="2018-05" db="EMBL/GenBank/DDBJ databases">
        <authorList>
            <person name="Lanie J.A."/>
            <person name="Ng W.-L."/>
            <person name="Kazmierczak K.M."/>
            <person name="Andrzejewski T.M."/>
            <person name="Davidsen T.M."/>
            <person name="Wayne K.J."/>
            <person name="Tettelin H."/>
            <person name="Glass J.I."/>
            <person name="Rusch D."/>
            <person name="Podicherti R."/>
            <person name="Tsui H.-C.T."/>
            <person name="Winkler M.E."/>
        </authorList>
    </citation>
    <scope>NUCLEOTIDE SEQUENCE</scope>
</reference>
<gene>
    <name evidence="2" type="ORF">METZ01_LOCUS396575</name>
</gene>
<dbReference type="InterPro" id="IPR050116">
    <property type="entry name" value="DNA_polymerase-Y"/>
</dbReference>
<dbReference type="GO" id="GO:0009432">
    <property type="term" value="P:SOS response"/>
    <property type="evidence" value="ECO:0007669"/>
    <property type="project" value="TreeGrafter"/>
</dbReference>
<dbReference type="GO" id="GO:0042276">
    <property type="term" value="P:error-prone translesion synthesis"/>
    <property type="evidence" value="ECO:0007669"/>
    <property type="project" value="TreeGrafter"/>
</dbReference>
<dbReference type="AlphaFoldDB" id="A0A382VCW3"/>
<dbReference type="PANTHER" id="PTHR11076">
    <property type="entry name" value="DNA REPAIR POLYMERASE UMUC / TRANSFERASE FAMILY MEMBER"/>
    <property type="match status" value="1"/>
</dbReference>
<dbReference type="InterPro" id="IPR001126">
    <property type="entry name" value="UmuC"/>
</dbReference>
<dbReference type="GO" id="GO:0003887">
    <property type="term" value="F:DNA-directed DNA polymerase activity"/>
    <property type="evidence" value="ECO:0007669"/>
    <property type="project" value="TreeGrafter"/>
</dbReference>
<dbReference type="Gene3D" id="3.40.1170.60">
    <property type="match status" value="1"/>
</dbReference>
<dbReference type="Pfam" id="PF00817">
    <property type="entry name" value="IMS"/>
    <property type="match status" value="1"/>
</dbReference>
<dbReference type="GO" id="GO:0006281">
    <property type="term" value="P:DNA repair"/>
    <property type="evidence" value="ECO:0007669"/>
    <property type="project" value="InterPro"/>
</dbReference>
<dbReference type="PROSITE" id="PS50173">
    <property type="entry name" value="UMUC"/>
    <property type="match status" value="1"/>
</dbReference>
<proteinExistence type="predicted"/>
<feature type="non-terminal residue" evidence="2">
    <location>
        <position position="53"/>
    </location>
</feature>
<dbReference type="PANTHER" id="PTHR11076:SF33">
    <property type="entry name" value="DNA POLYMERASE KAPPA"/>
    <property type="match status" value="1"/>
</dbReference>
<sequence>MNKTILHVDLDAFFVSMEIRRKPHLRGMPVIVGTLEKRGIVSTCSYEARAYGI</sequence>
<protein>
    <recommendedName>
        <fullName evidence="1">UmuC domain-containing protein</fullName>
    </recommendedName>
</protein>
<dbReference type="InterPro" id="IPR043502">
    <property type="entry name" value="DNA/RNA_pol_sf"/>
</dbReference>
<dbReference type="GO" id="GO:0005829">
    <property type="term" value="C:cytosol"/>
    <property type="evidence" value="ECO:0007669"/>
    <property type="project" value="TreeGrafter"/>
</dbReference>
<organism evidence="2">
    <name type="scientific">marine metagenome</name>
    <dbReference type="NCBI Taxonomy" id="408172"/>
    <lineage>
        <taxon>unclassified sequences</taxon>
        <taxon>metagenomes</taxon>
        <taxon>ecological metagenomes</taxon>
    </lineage>
</organism>
<name>A0A382VCW3_9ZZZZ</name>
<feature type="domain" description="UmuC" evidence="1">
    <location>
        <begin position="5"/>
        <end position="53"/>
    </location>
</feature>
<dbReference type="SUPFAM" id="SSF56672">
    <property type="entry name" value="DNA/RNA polymerases"/>
    <property type="match status" value="1"/>
</dbReference>
<evidence type="ECO:0000259" key="1">
    <source>
        <dbReference type="PROSITE" id="PS50173"/>
    </source>
</evidence>
<evidence type="ECO:0000313" key="2">
    <source>
        <dbReference type="EMBL" id="SVD43721.1"/>
    </source>
</evidence>